<gene>
    <name evidence="1" type="ORF">AVEN_56032_1</name>
</gene>
<accession>A0A4Y2DLS7</accession>
<dbReference type="EMBL" id="BGPR01000393">
    <property type="protein sequence ID" value="GBM17711.1"/>
    <property type="molecule type" value="Genomic_DNA"/>
</dbReference>
<sequence length="160" mass="18379">MFLLQKFNRHSSGCKLTIKCVLCSKEYDSRTCPNKKNSEFTPKCANCGDLHTASYRGCPNFPKIKNKIIERKTFAYVLKEKKKPVEVNSEIPPPSVHHVDTPKRPNMELSSNQEAVRNFSIPQDLISNQEELVDRFLKQMKIILSKILDVKKTLEKNGNN</sequence>
<dbReference type="AlphaFoldDB" id="A0A4Y2DLS7"/>
<protein>
    <recommendedName>
        <fullName evidence="3">Pre-C2HC domain-containing protein</fullName>
    </recommendedName>
</protein>
<keyword evidence="2" id="KW-1185">Reference proteome</keyword>
<proteinExistence type="predicted"/>
<organism evidence="1 2">
    <name type="scientific">Araneus ventricosus</name>
    <name type="common">Orbweaver spider</name>
    <name type="synonym">Epeira ventricosa</name>
    <dbReference type="NCBI Taxonomy" id="182803"/>
    <lineage>
        <taxon>Eukaryota</taxon>
        <taxon>Metazoa</taxon>
        <taxon>Ecdysozoa</taxon>
        <taxon>Arthropoda</taxon>
        <taxon>Chelicerata</taxon>
        <taxon>Arachnida</taxon>
        <taxon>Araneae</taxon>
        <taxon>Araneomorphae</taxon>
        <taxon>Entelegynae</taxon>
        <taxon>Araneoidea</taxon>
        <taxon>Araneidae</taxon>
        <taxon>Araneus</taxon>
    </lineage>
</organism>
<name>A0A4Y2DLS7_ARAVE</name>
<evidence type="ECO:0008006" key="3">
    <source>
        <dbReference type="Google" id="ProtNLM"/>
    </source>
</evidence>
<evidence type="ECO:0000313" key="1">
    <source>
        <dbReference type="EMBL" id="GBM17711.1"/>
    </source>
</evidence>
<reference evidence="1 2" key="1">
    <citation type="journal article" date="2019" name="Sci. Rep.">
        <title>Orb-weaving spider Araneus ventricosus genome elucidates the spidroin gene catalogue.</title>
        <authorList>
            <person name="Kono N."/>
            <person name="Nakamura H."/>
            <person name="Ohtoshi R."/>
            <person name="Moran D.A.P."/>
            <person name="Shinohara A."/>
            <person name="Yoshida Y."/>
            <person name="Fujiwara M."/>
            <person name="Mori M."/>
            <person name="Tomita M."/>
            <person name="Arakawa K."/>
        </authorList>
    </citation>
    <scope>NUCLEOTIDE SEQUENCE [LARGE SCALE GENOMIC DNA]</scope>
</reference>
<comment type="caution">
    <text evidence="1">The sequence shown here is derived from an EMBL/GenBank/DDBJ whole genome shotgun (WGS) entry which is preliminary data.</text>
</comment>
<dbReference type="Proteomes" id="UP000499080">
    <property type="component" value="Unassembled WGS sequence"/>
</dbReference>
<evidence type="ECO:0000313" key="2">
    <source>
        <dbReference type="Proteomes" id="UP000499080"/>
    </source>
</evidence>